<protein>
    <submittedName>
        <fullName evidence="6">Mn2+/Zn2+ ABC transporter ATPase</fullName>
        <ecNumber evidence="6">3.6.3.-</ecNumber>
    </submittedName>
</protein>
<keyword evidence="7" id="KW-1185">Reference proteome</keyword>
<dbReference type="GO" id="GO:0016887">
    <property type="term" value="F:ATP hydrolysis activity"/>
    <property type="evidence" value="ECO:0007669"/>
    <property type="project" value="InterPro"/>
</dbReference>
<dbReference type="PANTHER" id="PTHR42734">
    <property type="entry name" value="METAL TRANSPORT SYSTEM ATP-BINDING PROTEIN TM_0124-RELATED"/>
    <property type="match status" value="1"/>
</dbReference>
<dbReference type="GO" id="GO:0005524">
    <property type="term" value="F:ATP binding"/>
    <property type="evidence" value="ECO:0007669"/>
    <property type="project" value="UniProtKB-KW"/>
</dbReference>
<keyword evidence="6" id="KW-0378">Hydrolase</keyword>
<dbReference type="EMBL" id="LT906462">
    <property type="protein sequence ID" value="SNV57194.1"/>
    <property type="molecule type" value="Genomic_DNA"/>
</dbReference>
<keyword evidence="2" id="KW-0813">Transport</keyword>
<evidence type="ECO:0000256" key="3">
    <source>
        <dbReference type="ARBA" id="ARBA00022741"/>
    </source>
</evidence>
<dbReference type="Pfam" id="PF00005">
    <property type="entry name" value="ABC_tran"/>
    <property type="match status" value="1"/>
</dbReference>
<dbReference type="InterPro" id="IPR027417">
    <property type="entry name" value="P-loop_NTPase"/>
</dbReference>
<keyword evidence="3" id="KW-0547">Nucleotide-binding</keyword>
<comment type="similarity">
    <text evidence="1">Belongs to the ABC transporter superfamily.</text>
</comment>
<dbReference type="AlphaFoldDB" id="A0A239YG61"/>
<keyword evidence="4" id="KW-0067">ATP-binding</keyword>
<reference evidence="6 7" key="1">
    <citation type="submission" date="2017-06" db="EMBL/GenBank/DDBJ databases">
        <authorList>
            <consortium name="Pathogen Informatics"/>
        </authorList>
    </citation>
    <scope>NUCLEOTIDE SEQUENCE [LARGE SCALE GENOMIC DNA]</scope>
    <source>
        <strain evidence="6 7">NCTC13839</strain>
    </source>
</reference>
<evidence type="ECO:0000313" key="7">
    <source>
        <dbReference type="Proteomes" id="UP000242084"/>
    </source>
</evidence>
<dbReference type="PROSITE" id="PS50893">
    <property type="entry name" value="ABC_TRANSPORTER_2"/>
    <property type="match status" value="1"/>
</dbReference>
<evidence type="ECO:0000256" key="2">
    <source>
        <dbReference type="ARBA" id="ARBA00022448"/>
    </source>
</evidence>
<dbReference type="SUPFAM" id="SSF52540">
    <property type="entry name" value="P-loop containing nucleoside triphosphate hydrolases"/>
    <property type="match status" value="1"/>
</dbReference>
<dbReference type="PANTHER" id="PTHR42734:SF5">
    <property type="entry name" value="IRON TRANSPORT SYSTEM ATP-BINDING PROTEIN HI_0361-RELATED"/>
    <property type="match status" value="1"/>
</dbReference>
<feature type="domain" description="ABC transporter" evidence="5">
    <location>
        <begin position="2"/>
        <end position="234"/>
    </location>
</feature>
<proteinExistence type="inferred from homology"/>
<organism evidence="6 7">
    <name type="scientific">Mammaliicoccus stepanovicii</name>
    <dbReference type="NCBI Taxonomy" id="643214"/>
    <lineage>
        <taxon>Bacteria</taxon>
        <taxon>Bacillati</taxon>
        <taxon>Bacillota</taxon>
        <taxon>Bacilli</taxon>
        <taxon>Bacillales</taxon>
        <taxon>Staphylococcaceae</taxon>
        <taxon>Mammaliicoccus</taxon>
    </lineage>
</organism>
<evidence type="ECO:0000313" key="6">
    <source>
        <dbReference type="EMBL" id="SNV57194.1"/>
    </source>
</evidence>
<sequence length="238" mass="27090">MLSIKGLNLLIGHQQILKDIHLNIETTGEMIGIMGPNGAGKSSFLKSILGEFKATGDALWNKIPIKQQLTNITYIPQRNELDLDFPITVNNALLTGYYQTSGWFKPLKKEAYIKREKLLHDLQLTNLKHKTLNQLSGGQLQRVLLAKALMKDSSLMCLDEPFVGIDFKSEEIMLNLLNKLKREDKLILIVHHDIHKAKRYFDKIILLNQSLIQFGPSHDVLTEENIKQTFLYGGVNNE</sequence>
<dbReference type="Gene3D" id="3.40.50.300">
    <property type="entry name" value="P-loop containing nucleotide triphosphate hydrolases"/>
    <property type="match status" value="1"/>
</dbReference>
<dbReference type="EC" id="3.6.3.-" evidence="6"/>
<dbReference type="Proteomes" id="UP000242084">
    <property type="component" value="Chromosome 1"/>
</dbReference>
<dbReference type="PROSITE" id="PS00211">
    <property type="entry name" value="ABC_TRANSPORTER_1"/>
    <property type="match status" value="1"/>
</dbReference>
<evidence type="ECO:0000259" key="5">
    <source>
        <dbReference type="PROSITE" id="PS50893"/>
    </source>
</evidence>
<dbReference type="SMART" id="SM00382">
    <property type="entry name" value="AAA"/>
    <property type="match status" value="1"/>
</dbReference>
<dbReference type="InterPro" id="IPR003593">
    <property type="entry name" value="AAA+_ATPase"/>
</dbReference>
<dbReference type="OrthoDB" id="9806726at2"/>
<dbReference type="RefSeq" id="WP_095085826.1">
    <property type="nucleotide sequence ID" value="NZ_BMDM01000007.1"/>
</dbReference>
<evidence type="ECO:0000256" key="4">
    <source>
        <dbReference type="ARBA" id="ARBA00022840"/>
    </source>
</evidence>
<dbReference type="InterPro" id="IPR050153">
    <property type="entry name" value="Metal_Ion_Import_ABC"/>
</dbReference>
<name>A0A239YG61_9STAP</name>
<gene>
    <name evidence="6" type="primary">znuC_1</name>
    <name evidence="6" type="ORF">SAMEA4384403_00319</name>
</gene>
<evidence type="ECO:0000256" key="1">
    <source>
        <dbReference type="ARBA" id="ARBA00005417"/>
    </source>
</evidence>
<dbReference type="KEGG" id="sste:SAMEA4384403_0319"/>
<accession>A0A239YG61</accession>
<dbReference type="InterPro" id="IPR003439">
    <property type="entry name" value="ABC_transporter-like_ATP-bd"/>
</dbReference>
<dbReference type="InterPro" id="IPR017871">
    <property type="entry name" value="ABC_transporter-like_CS"/>
</dbReference>